<gene>
    <name evidence="3" type="ORF">TDIB3V08_LOCUS2302</name>
</gene>
<dbReference type="EMBL" id="OA564949">
    <property type="protein sequence ID" value="CAD7195935.1"/>
    <property type="molecule type" value="Genomic_DNA"/>
</dbReference>
<dbReference type="GO" id="GO:0016922">
    <property type="term" value="F:nuclear receptor binding"/>
    <property type="evidence" value="ECO:0007669"/>
    <property type="project" value="TreeGrafter"/>
</dbReference>
<accession>A0A7R8VD61</accession>
<dbReference type="AlphaFoldDB" id="A0A7R8VD61"/>
<sequence>MDTASYYPFGLYALSTNYANGLGIGKVELEEVNPHLRGRRVENHLGKTTPSSPDRDSNLDLPVLSSLAQHDKSVSQLRQRGGSSSSSGGGGGIGENPPSLLNNLLKIEKLMSEQVVDQGNLQILELIYNQLRMKMKQARQGHEMTLQQRCVLGKSYEDRADLVKDENGKLRADTSEVLTRWNNHMRHILNIHEGSILGVGVEVHTAEPLAPYPNQDDGHSTKHVAFGRYLRNHGLINNIFSDAIVPDVRSVVSTSRMYVLKRQVQSLTMHQKKLEAELQQIEEKFETKKKKFIESSELFQDEFKKATGPVSRHGWGIYGSDKTQTQVSEFQTSWRSTSSAFSCLKIKNFWPTGCFIAPFYGKMLPEQTITEDPPPPPTVTIPTKVMAKIVQDSHKDNSGILPALPMIIQG</sequence>
<dbReference type="PANTHER" id="PTHR46232">
    <property type="entry name" value="SMARCE1 REGULATOR OF CHROMATIN"/>
    <property type="match status" value="1"/>
</dbReference>
<protein>
    <submittedName>
        <fullName evidence="3">Uncharacterized protein</fullName>
    </submittedName>
</protein>
<feature type="coiled-coil region" evidence="1">
    <location>
        <begin position="264"/>
        <end position="291"/>
    </location>
</feature>
<dbReference type="PANTHER" id="PTHR46232:SF1">
    <property type="entry name" value="SWI_SNF-RELATED MATRIX-ASSOCIATED ACTIN-DEPENDENT REGULATOR OF CHROMATIN SUBFAMILY E MEMBER 1"/>
    <property type="match status" value="1"/>
</dbReference>
<name>A0A7R8VD61_TIMDO</name>
<dbReference type="GO" id="GO:0031492">
    <property type="term" value="F:nucleosomal DNA binding"/>
    <property type="evidence" value="ECO:0007669"/>
    <property type="project" value="TreeGrafter"/>
</dbReference>
<evidence type="ECO:0000313" key="3">
    <source>
        <dbReference type="EMBL" id="CAD7195935.1"/>
    </source>
</evidence>
<evidence type="ECO:0000256" key="1">
    <source>
        <dbReference type="SAM" id="Coils"/>
    </source>
</evidence>
<dbReference type="GO" id="GO:0045892">
    <property type="term" value="P:negative regulation of DNA-templated transcription"/>
    <property type="evidence" value="ECO:0007669"/>
    <property type="project" value="TreeGrafter"/>
</dbReference>
<dbReference type="GO" id="GO:0016514">
    <property type="term" value="C:SWI/SNF complex"/>
    <property type="evidence" value="ECO:0007669"/>
    <property type="project" value="TreeGrafter"/>
</dbReference>
<proteinExistence type="predicted"/>
<organism evidence="3">
    <name type="scientific">Timema douglasi</name>
    <name type="common">Walking stick</name>
    <dbReference type="NCBI Taxonomy" id="61478"/>
    <lineage>
        <taxon>Eukaryota</taxon>
        <taxon>Metazoa</taxon>
        <taxon>Ecdysozoa</taxon>
        <taxon>Arthropoda</taxon>
        <taxon>Hexapoda</taxon>
        <taxon>Insecta</taxon>
        <taxon>Pterygota</taxon>
        <taxon>Neoptera</taxon>
        <taxon>Polyneoptera</taxon>
        <taxon>Phasmatodea</taxon>
        <taxon>Timematodea</taxon>
        <taxon>Timematoidea</taxon>
        <taxon>Timematidae</taxon>
        <taxon>Timema</taxon>
    </lineage>
</organism>
<reference evidence="3" key="1">
    <citation type="submission" date="2020-11" db="EMBL/GenBank/DDBJ databases">
        <authorList>
            <person name="Tran Van P."/>
        </authorList>
    </citation>
    <scope>NUCLEOTIDE SEQUENCE</scope>
</reference>
<evidence type="ECO:0000256" key="2">
    <source>
        <dbReference type="SAM" id="MobiDB-lite"/>
    </source>
</evidence>
<keyword evidence="1" id="KW-0175">Coiled coil</keyword>
<feature type="region of interest" description="Disordered" evidence="2">
    <location>
        <begin position="38"/>
        <end position="97"/>
    </location>
</feature>